<sequence>MIRRALLAAAATLALAVPAAAEDFVIVNATVVTGDGSEPIPDGVVIVAGNRVTYAGPRSGVSSFETDLVMDAQGKWVTPGLVATMTSLGLSDVSAVSESNDSRPGKSRWGAALDVSPAINPASQHILVHRGAGITRAATVTSPSGSIFGGQGAIIDLGADAQPVTKARAFQIVALGERGARISGGSRAATFVELAEALREAVAYANGRWDAESAILPRADAEALGAVVNGKQPLYVGVERASDIRAVLGLKREMPKLDLVLLGASEGWLAAREIAAAGVPVIADGLDDLPGSFEELAATQSNVGRMVKAGVKVAINANAMENPRNLNQYAGNLVALTRIPGADGLSWGQAFATISSIPAQISGLGAKGGQLAPGAVADVVIWDGDPLEVGSVPTDVYIDGVKQPLESHQTRLRDRYKDLDESDQPKAYDW</sequence>
<feature type="domain" description="Amidohydrolase 3" evidence="2">
    <location>
        <begin position="302"/>
        <end position="390"/>
    </location>
</feature>
<evidence type="ECO:0000256" key="1">
    <source>
        <dbReference type="SAM" id="SignalP"/>
    </source>
</evidence>
<gene>
    <name evidence="3" type="ORF">IRL76_13290</name>
</gene>
<dbReference type="PANTHER" id="PTHR43135:SF3">
    <property type="entry name" value="ALPHA-D-RIBOSE 1-METHYLPHOSPHONATE 5-TRIPHOSPHATE DIPHOSPHATASE"/>
    <property type="match status" value="1"/>
</dbReference>
<dbReference type="GO" id="GO:0016810">
    <property type="term" value="F:hydrolase activity, acting on carbon-nitrogen (but not peptide) bonds"/>
    <property type="evidence" value="ECO:0007669"/>
    <property type="project" value="InterPro"/>
</dbReference>
<dbReference type="KEGG" id="qso:IRL76_13290"/>
<organism evidence="3 4">
    <name type="scientific">Qipengyuania soli</name>
    <dbReference type="NCBI Taxonomy" id="2782568"/>
    <lineage>
        <taxon>Bacteria</taxon>
        <taxon>Pseudomonadati</taxon>
        <taxon>Pseudomonadota</taxon>
        <taxon>Alphaproteobacteria</taxon>
        <taxon>Sphingomonadales</taxon>
        <taxon>Erythrobacteraceae</taxon>
        <taxon>Qipengyuania</taxon>
    </lineage>
</organism>
<dbReference type="InterPro" id="IPR051781">
    <property type="entry name" value="Metallo-dep_Hydrolase"/>
</dbReference>
<dbReference type="InterPro" id="IPR013108">
    <property type="entry name" value="Amidohydro_3"/>
</dbReference>
<accession>A0A7S8IUM7</accession>
<dbReference type="AlphaFoldDB" id="A0A7S8IUM7"/>
<evidence type="ECO:0000313" key="4">
    <source>
        <dbReference type="Proteomes" id="UP000594459"/>
    </source>
</evidence>
<dbReference type="SUPFAM" id="SSF51338">
    <property type="entry name" value="Composite domain of metallo-dependent hydrolases"/>
    <property type="match status" value="1"/>
</dbReference>
<keyword evidence="1" id="KW-0732">Signal</keyword>
<proteinExistence type="predicted"/>
<dbReference type="Proteomes" id="UP000594459">
    <property type="component" value="Chromosome"/>
</dbReference>
<feature type="signal peptide" evidence="1">
    <location>
        <begin position="1"/>
        <end position="21"/>
    </location>
</feature>
<dbReference type="RefSeq" id="WP_200981796.1">
    <property type="nucleotide sequence ID" value="NZ_CP064654.1"/>
</dbReference>
<name>A0A7S8IUM7_9SPHN</name>
<keyword evidence="3" id="KW-0378">Hydrolase</keyword>
<dbReference type="InterPro" id="IPR011059">
    <property type="entry name" value="Metal-dep_hydrolase_composite"/>
</dbReference>
<dbReference type="InterPro" id="IPR032466">
    <property type="entry name" value="Metal_Hydrolase"/>
</dbReference>
<dbReference type="PANTHER" id="PTHR43135">
    <property type="entry name" value="ALPHA-D-RIBOSE 1-METHYLPHOSPHONATE 5-TRIPHOSPHATE DIPHOSPHATASE"/>
    <property type="match status" value="1"/>
</dbReference>
<protein>
    <submittedName>
        <fullName evidence="3">Amidohydrolase family protein</fullName>
    </submittedName>
</protein>
<evidence type="ECO:0000313" key="3">
    <source>
        <dbReference type="EMBL" id="QPC98792.1"/>
    </source>
</evidence>
<dbReference type="EMBL" id="CP064654">
    <property type="protein sequence ID" value="QPC98792.1"/>
    <property type="molecule type" value="Genomic_DNA"/>
</dbReference>
<feature type="chain" id="PRO_5032544046" evidence="1">
    <location>
        <begin position="22"/>
        <end position="430"/>
    </location>
</feature>
<dbReference type="SUPFAM" id="SSF51556">
    <property type="entry name" value="Metallo-dependent hydrolases"/>
    <property type="match status" value="1"/>
</dbReference>
<dbReference type="Gene3D" id="3.20.20.140">
    <property type="entry name" value="Metal-dependent hydrolases"/>
    <property type="match status" value="1"/>
</dbReference>
<keyword evidence="4" id="KW-1185">Reference proteome</keyword>
<evidence type="ECO:0000259" key="2">
    <source>
        <dbReference type="Pfam" id="PF07969"/>
    </source>
</evidence>
<reference evidence="3 4" key="1">
    <citation type="submission" date="2020-11" db="EMBL/GenBank/DDBJ databases">
        <title>The genome sequence of Erythrobacter sp. 6D36.</title>
        <authorList>
            <person name="Liu Y."/>
        </authorList>
    </citation>
    <scope>NUCLEOTIDE SEQUENCE [LARGE SCALE GENOMIC DNA]</scope>
    <source>
        <strain evidence="3 4">6D36</strain>
    </source>
</reference>
<dbReference type="Pfam" id="PF07969">
    <property type="entry name" value="Amidohydro_3"/>
    <property type="match status" value="1"/>
</dbReference>